<dbReference type="InterPro" id="IPR008581">
    <property type="entry name" value="DUF863_pln"/>
</dbReference>
<proteinExistence type="predicted"/>
<dbReference type="PANTHER" id="PTHR33167">
    <property type="entry name" value="TRANSCRIPTION FACTOR, PUTATIVE (DUF863)-RELATED"/>
    <property type="match status" value="1"/>
</dbReference>
<evidence type="ECO:0000313" key="3">
    <source>
        <dbReference type="Proteomes" id="UP001159364"/>
    </source>
</evidence>
<feature type="region of interest" description="Disordered" evidence="1">
    <location>
        <begin position="1064"/>
        <end position="1087"/>
    </location>
</feature>
<name>A0AAV8U5K1_9ROSI</name>
<dbReference type="Pfam" id="PF05904">
    <property type="entry name" value="DUF863"/>
    <property type="match status" value="1"/>
</dbReference>
<feature type="region of interest" description="Disordered" evidence="1">
    <location>
        <begin position="451"/>
        <end position="488"/>
    </location>
</feature>
<feature type="compositionally biased region" description="Polar residues" evidence="1">
    <location>
        <begin position="462"/>
        <end position="479"/>
    </location>
</feature>
<dbReference type="AlphaFoldDB" id="A0AAV8U5K1"/>
<feature type="compositionally biased region" description="Polar residues" evidence="1">
    <location>
        <begin position="155"/>
        <end position="176"/>
    </location>
</feature>
<gene>
    <name evidence="2" type="ORF">K2173_017053</name>
</gene>
<protein>
    <submittedName>
        <fullName evidence="2">Uncharacterized protein</fullName>
    </submittedName>
</protein>
<keyword evidence="3" id="KW-1185">Reference proteome</keyword>
<evidence type="ECO:0000256" key="1">
    <source>
        <dbReference type="SAM" id="MobiDB-lite"/>
    </source>
</evidence>
<feature type="compositionally biased region" description="Polar residues" evidence="1">
    <location>
        <begin position="421"/>
        <end position="433"/>
    </location>
</feature>
<dbReference type="Proteomes" id="UP001159364">
    <property type="component" value="Linkage Group LG01"/>
</dbReference>
<sequence length="1087" mass="120850">MGTKVHCESYFQEHFPMKDLTEDSSSCSWPLHNGDKILGNGQYYNGFLPRAVADAYPGYDKDLLKRTMLEHEATFKHQLYELHRLYQIQKDLMNEAERKEQNRDLIRFEGSLSSPLVSQITFEDARKLHISSSFPLGNSACARPSASGIDDIHSPLSSMKGSSFQASPLPSQNGGTSKDVEIIQTKIIETTPTKVRRKMIDLQLPADEYIDTEEEQLRDDDLSGISSYLTNKNHKIASEGGTSLFRGDYRKNDCQPDILQSKSYLRHKSNVADLNEPVEVEEVHASACADILGCTTSHGKLQRHEATNPQSKPLGLSKDIQQKMHLGYEIGTLNSLSSHNDPNSKCWFSHMLVAGSDKNSLKSVSQSLKHEKLGSSSHQVQFLLNNNQEQAKLYQTYESKIDKSRGRLVNGSEHSERNHEMSNSNRPESFITSHLHSPYNTASINLEKPWSHSISPWDRPSRSLNQAQTRTHLNSSATLSSSQSSSQSQGIFGERWNYSSNAACNPSFQNEMPKKNGFYHGSSSGSNEPSVCLPSGKYDYLNCHAENNLAPEKFVNRGSTKFHDGSSFTVVKSVKDVNLNAVPLNSSSNNPNPRHSHELIDIERIPDDSPGTLPWLWAKPTRLNEVTDARFDLNTCGISSLQSSVDQLSDADETRKGQNHITLQNLKSPSGSNIDEALRNEISESPSCKKLLGFPIFGKSDICKNESSSFTSPSVSLRKPSEGEAENKRQLRILDINLPCDPAVHELSQQIAPKGLLTERESDAKVVNFRCEIDLNSCMSEDEASLVPSVPGSNTKIISGIDLEAPVILNTDEVAIFEEEHLEKLQGESLQLKQYKAGSLQDELVRVAVEAIVAISFSDQWKDFDGATGYPSEASGEDPLQWFADIASSCGDDIESKIDATLKAKDGGDNERCPEAIDSFESMILNLIETKKEDYMPRPLVPENLNLEETGITPLPTRTRKGQARRGRQRRDFQRDILPGLTSLSRHEVTEDLQTFGGLMRATGHQWHSGLLRRNSARGGGARGRRRLMTCPSPAVTVTKPCAPLIQQLINIEVGLEDRHLTGWGKTTRRPRRQRCPAGNHPPVALI</sequence>
<reference evidence="2 3" key="1">
    <citation type="submission" date="2021-09" db="EMBL/GenBank/DDBJ databases">
        <title>Genomic insights and catalytic innovation underlie evolution of tropane alkaloids biosynthesis.</title>
        <authorList>
            <person name="Wang Y.-J."/>
            <person name="Tian T."/>
            <person name="Huang J.-P."/>
            <person name="Huang S.-X."/>
        </authorList>
    </citation>
    <scope>NUCLEOTIDE SEQUENCE [LARGE SCALE GENOMIC DNA]</scope>
    <source>
        <strain evidence="2">KIB-2018</strain>
        <tissue evidence="2">Leaf</tissue>
    </source>
</reference>
<feature type="region of interest" description="Disordered" evidence="1">
    <location>
        <begin position="151"/>
        <end position="177"/>
    </location>
</feature>
<dbReference type="PANTHER" id="PTHR33167:SF4">
    <property type="entry name" value="TRANSCRIPTION FACTOR, PUTATIVE (DUF863)-RELATED"/>
    <property type="match status" value="1"/>
</dbReference>
<comment type="caution">
    <text evidence="2">The sequence shown here is derived from an EMBL/GenBank/DDBJ whole genome shotgun (WGS) entry which is preliminary data.</text>
</comment>
<accession>A0AAV8U5K1</accession>
<feature type="region of interest" description="Disordered" evidence="1">
    <location>
        <begin position="651"/>
        <end position="672"/>
    </location>
</feature>
<feature type="compositionally biased region" description="Polar residues" evidence="1">
    <location>
        <begin position="659"/>
        <end position="672"/>
    </location>
</feature>
<dbReference type="EMBL" id="JAIWQS010000001">
    <property type="protein sequence ID" value="KAJ8774607.1"/>
    <property type="molecule type" value="Genomic_DNA"/>
</dbReference>
<evidence type="ECO:0000313" key="2">
    <source>
        <dbReference type="EMBL" id="KAJ8774607.1"/>
    </source>
</evidence>
<feature type="region of interest" description="Disordered" evidence="1">
    <location>
        <begin position="404"/>
        <end position="433"/>
    </location>
</feature>
<organism evidence="2 3">
    <name type="scientific">Erythroxylum novogranatense</name>
    <dbReference type="NCBI Taxonomy" id="1862640"/>
    <lineage>
        <taxon>Eukaryota</taxon>
        <taxon>Viridiplantae</taxon>
        <taxon>Streptophyta</taxon>
        <taxon>Embryophyta</taxon>
        <taxon>Tracheophyta</taxon>
        <taxon>Spermatophyta</taxon>
        <taxon>Magnoliopsida</taxon>
        <taxon>eudicotyledons</taxon>
        <taxon>Gunneridae</taxon>
        <taxon>Pentapetalae</taxon>
        <taxon>rosids</taxon>
        <taxon>fabids</taxon>
        <taxon>Malpighiales</taxon>
        <taxon>Erythroxylaceae</taxon>
        <taxon>Erythroxylum</taxon>
    </lineage>
</organism>